<reference evidence="1" key="1">
    <citation type="submission" date="2021-11" db="EMBL/GenBank/DDBJ databases">
        <authorList>
            <person name="Schell T."/>
        </authorList>
    </citation>
    <scope>NUCLEOTIDE SEQUENCE</scope>
    <source>
        <strain evidence="1">M5</strain>
    </source>
</reference>
<protein>
    <submittedName>
        <fullName evidence="1">Uncharacterized protein</fullName>
    </submittedName>
</protein>
<evidence type="ECO:0000313" key="1">
    <source>
        <dbReference type="EMBL" id="CAH0100848.1"/>
    </source>
</evidence>
<proteinExistence type="predicted"/>
<dbReference type="AlphaFoldDB" id="A0A8J2WC57"/>
<dbReference type="Proteomes" id="UP000789390">
    <property type="component" value="Unassembled WGS sequence"/>
</dbReference>
<accession>A0A8J2WC57</accession>
<organism evidence="1 2">
    <name type="scientific">Daphnia galeata</name>
    <dbReference type="NCBI Taxonomy" id="27404"/>
    <lineage>
        <taxon>Eukaryota</taxon>
        <taxon>Metazoa</taxon>
        <taxon>Ecdysozoa</taxon>
        <taxon>Arthropoda</taxon>
        <taxon>Crustacea</taxon>
        <taxon>Branchiopoda</taxon>
        <taxon>Diplostraca</taxon>
        <taxon>Cladocera</taxon>
        <taxon>Anomopoda</taxon>
        <taxon>Daphniidae</taxon>
        <taxon>Daphnia</taxon>
    </lineage>
</organism>
<sequence length="64" mass="7261">MHEKSNPKLERDAGAKRDFLQALLNFPSWKICNIQSYSLKTLPPCCQLSDAHLGYSSYTLDKST</sequence>
<comment type="caution">
    <text evidence="1">The sequence shown here is derived from an EMBL/GenBank/DDBJ whole genome shotgun (WGS) entry which is preliminary data.</text>
</comment>
<name>A0A8J2WC57_9CRUS</name>
<gene>
    <name evidence="1" type="ORF">DGAL_LOCUS3136</name>
</gene>
<keyword evidence="2" id="KW-1185">Reference proteome</keyword>
<dbReference type="EMBL" id="CAKKLH010000046">
    <property type="protein sequence ID" value="CAH0100848.1"/>
    <property type="molecule type" value="Genomic_DNA"/>
</dbReference>
<evidence type="ECO:0000313" key="2">
    <source>
        <dbReference type="Proteomes" id="UP000789390"/>
    </source>
</evidence>